<feature type="binding site" evidence="2">
    <location>
        <position position="112"/>
    </location>
    <ligand>
        <name>Zn(2+)</name>
        <dbReference type="ChEBI" id="CHEBI:29105"/>
        <note>catalytic</note>
    </ligand>
</feature>
<organism evidence="4 5">
    <name type="scientific">Novibacillus thermophilus</name>
    <dbReference type="NCBI Taxonomy" id="1471761"/>
    <lineage>
        <taxon>Bacteria</taxon>
        <taxon>Bacillati</taxon>
        <taxon>Bacillota</taxon>
        <taxon>Bacilli</taxon>
        <taxon>Bacillales</taxon>
        <taxon>Thermoactinomycetaceae</taxon>
        <taxon>Novibacillus</taxon>
    </lineage>
</organism>
<dbReference type="SUPFAM" id="SSF55486">
    <property type="entry name" value="Metalloproteases ('zincins'), catalytic domain"/>
    <property type="match status" value="1"/>
</dbReference>
<dbReference type="GO" id="GO:0008237">
    <property type="term" value="F:metallopeptidase activity"/>
    <property type="evidence" value="ECO:0007669"/>
    <property type="project" value="InterPro"/>
</dbReference>
<evidence type="ECO:0000313" key="4">
    <source>
        <dbReference type="EMBL" id="AQS55374.1"/>
    </source>
</evidence>
<feature type="binding site" evidence="2">
    <location>
        <position position="131"/>
    </location>
    <ligand>
        <name>Zn(2+)</name>
        <dbReference type="ChEBI" id="CHEBI:29105"/>
        <note>catalytic</note>
    </ligand>
</feature>
<name>A0A1U9K5R1_9BACL</name>
<dbReference type="Pfam" id="PF01433">
    <property type="entry name" value="Peptidase_M1"/>
    <property type="match status" value="1"/>
</dbReference>
<feature type="active site" description="Proton donor" evidence="1">
    <location>
        <position position="189"/>
    </location>
</feature>
<keyword evidence="2" id="KW-0479">Metal-binding</keyword>
<dbReference type="EMBL" id="CP019699">
    <property type="protein sequence ID" value="AQS55374.1"/>
    <property type="molecule type" value="Genomic_DNA"/>
</dbReference>
<reference evidence="4 5" key="1">
    <citation type="journal article" date="2015" name="Int. J. Syst. Evol. Microbiol.">
        <title>Novibacillus thermophilus gen. nov., sp. nov., a Gram-staining-negative and moderately thermophilic member of the family Thermoactinomycetaceae.</title>
        <authorList>
            <person name="Yang G."/>
            <person name="Chen J."/>
            <person name="Zhou S."/>
        </authorList>
    </citation>
    <scope>NUCLEOTIDE SEQUENCE [LARGE SCALE GENOMIC DNA]</scope>
    <source>
        <strain evidence="4 5">SG-1</strain>
    </source>
</reference>
<accession>A0A1U9K5R1</accession>
<keyword evidence="5" id="KW-1185">Reference proteome</keyword>
<feature type="domain" description="Peptidase M1 membrane alanine aminopeptidase" evidence="3">
    <location>
        <begin position="47"/>
        <end position="248"/>
    </location>
</feature>
<dbReference type="PANTHER" id="PTHR45726:SF3">
    <property type="entry name" value="LEUKOTRIENE A-4 HYDROLASE"/>
    <property type="match status" value="1"/>
</dbReference>
<evidence type="ECO:0000256" key="2">
    <source>
        <dbReference type="PIRSR" id="PIRSR634015-3"/>
    </source>
</evidence>
<dbReference type="STRING" id="1471761.B0W44_05830"/>
<comment type="cofactor">
    <cofactor evidence="2">
        <name>Zn(2+)</name>
        <dbReference type="ChEBI" id="CHEBI:29105"/>
    </cofactor>
    <text evidence="2">Binds 1 zinc ion per subunit.</text>
</comment>
<gene>
    <name evidence="4" type="ORF">B0W44_05830</name>
</gene>
<evidence type="ECO:0000313" key="5">
    <source>
        <dbReference type="Proteomes" id="UP000188603"/>
    </source>
</evidence>
<dbReference type="KEGG" id="ntr:B0W44_05830"/>
<dbReference type="Proteomes" id="UP000188603">
    <property type="component" value="Chromosome"/>
</dbReference>
<dbReference type="Gene3D" id="1.10.390.10">
    <property type="entry name" value="Neutral Protease Domain 2"/>
    <property type="match status" value="1"/>
</dbReference>
<dbReference type="AlphaFoldDB" id="A0A1U9K5R1"/>
<proteinExistence type="predicted"/>
<sequence length="252" mass="28736">MAQQNVRDFAVVITKDYKVKRGKVGNTDVNVWYRQEMEDVVDELLAAAQKGLHFFNEKFGPYAYPEVDVVLGESGHGIAGMEYPGLVTSLDRVSTRDGEEAAVNVVVHELAHQWWYGMVGNNQVKEPWLDEGLTTFSESLYMSEVEGRPEQPLFKKAVMSSEQVHAKKGLTVVQPVYAYPEQLYALMVYVRPAAMLWDLSEQIGLEKVVDILHAYFDQYRGKTATTEDFMRVASEVSGKDLEPFFNQWLYFK</sequence>
<dbReference type="GO" id="GO:0008270">
    <property type="term" value="F:zinc ion binding"/>
    <property type="evidence" value="ECO:0007669"/>
    <property type="project" value="InterPro"/>
</dbReference>
<dbReference type="InterPro" id="IPR014782">
    <property type="entry name" value="Peptidase_M1_dom"/>
</dbReference>
<protein>
    <recommendedName>
        <fullName evidence="3">Peptidase M1 membrane alanine aminopeptidase domain-containing protein</fullName>
    </recommendedName>
</protein>
<feature type="active site" description="Proton acceptor" evidence="1">
    <location>
        <position position="109"/>
    </location>
</feature>
<keyword evidence="2" id="KW-0862">Zinc</keyword>
<evidence type="ECO:0000259" key="3">
    <source>
        <dbReference type="Pfam" id="PF01433"/>
    </source>
</evidence>
<dbReference type="InterPro" id="IPR027268">
    <property type="entry name" value="Peptidase_M4/M1_CTD_sf"/>
</dbReference>
<evidence type="ECO:0000256" key="1">
    <source>
        <dbReference type="PIRSR" id="PIRSR634015-1"/>
    </source>
</evidence>
<dbReference type="PANTHER" id="PTHR45726">
    <property type="entry name" value="LEUKOTRIENE A-4 HYDROLASE"/>
    <property type="match status" value="1"/>
</dbReference>
<dbReference type="InterPro" id="IPR034015">
    <property type="entry name" value="M1_LTA4H"/>
</dbReference>
<feature type="binding site" evidence="2">
    <location>
        <position position="108"/>
    </location>
    <ligand>
        <name>Zn(2+)</name>
        <dbReference type="ChEBI" id="CHEBI:29105"/>
        <note>catalytic</note>
    </ligand>
</feature>